<dbReference type="InterPro" id="IPR002586">
    <property type="entry name" value="CobQ/CobB/MinD/ParA_Nub-bd_dom"/>
</dbReference>
<dbReference type="RefSeq" id="WP_092914225.1">
    <property type="nucleotide sequence ID" value="NZ_FOXB01000065.1"/>
</dbReference>
<accession>A0A1I5UM06</accession>
<organism evidence="2 3">
    <name type="scientific">Hydrogenimonas thermophila</name>
    <dbReference type="NCBI Taxonomy" id="223786"/>
    <lineage>
        <taxon>Bacteria</taxon>
        <taxon>Pseudomonadati</taxon>
        <taxon>Campylobacterota</taxon>
        <taxon>Epsilonproteobacteria</taxon>
        <taxon>Campylobacterales</taxon>
        <taxon>Hydrogenimonadaceae</taxon>
        <taxon>Hydrogenimonas</taxon>
    </lineage>
</organism>
<dbReference type="STRING" id="223786.SAMN05216234_1657"/>
<reference evidence="2 3" key="1">
    <citation type="submission" date="2016-10" db="EMBL/GenBank/DDBJ databases">
        <authorList>
            <person name="de Groot N.N."/>
        </authorList>
    </citation>
    <scope>NUCLEOTIDE SEQUENCE [LARGE SCALE GENOMIC DNA]</scope>
    <source>
        <strain evidence="2 3">EP1-55-1</strain>
    </source>
</reference>
<protein>
    <submittedName>
        <fullName evidence="2">Cellulose biosynthesis protein BcsQ</fullName>
    </submittedName>
</protein>
<dbReference type="Gene3D" id="3.40.50.300">
    <property type="entry name" value="P-loop containing nucleotide triphosphate hydrolases"/>
    <property type="match status" value="1"/>
</dbReference>
<dbReference type="EMBL" id="FOXB01000065">
    <property type="protein sequence ID" value="SFP96238.1"/>
    <property type="molecule type" value="Genomic_DNA"/>
</dbReference>
<evidence type="ECO:0000313" key="3">
    <source>
        <dbReference type="Proteomes" id="UP000199227"/>
    </source>
</evidence>
<dbReference type="InterPro" id="IPR027417">
    <property type="entry name" value="P-loop_NTPase"/>
</dbReference>
<dbReference type="CDD" id="cd02042">
    <property type="entry name" value="ParAB_family"/>
    <property type="match status" value="1"/>
</dbReference>
<dbReference type="Pfam" id="PF01656">
    <property type="entry name" value="CbiA"/>
    <property type="match status" value="1"/>
</dbReference>
<dbReference type="Proteomes" id="UP000199227">
    <property type="component" value="Unassembled WGS sequence"/>
</dbReference>
<gene>
    <name evidence="2" type="ORF">SAMN05216234_1657</name>
</gene>
<name>A0A1I5UM06_9BACT</name>
<sequence>MKLLNNYNKNVKVITFYKVVTKRFNKEFGLRDCKTIAIMGFKGGVGKSTIANFLAEKLENSVILNLDLYQDAEDFNSSYTINLSKNQKIEEIKNQNEYDYIVVDAGGFDDERLSKTQIDLFIFPTRTDYRSIKTTVDSATTILQNSKSVLKNVMFIFNQYESEKELNSAVEILKTIINLSNIVADDFYFFGIKKSNAVKTAIDKKMSIKELMSSSKLASHTYKSFNNMFDELAKEVKEIVEN</sequence>
<evidence type="ECO:0000313" key="2">
    <source>
        <dbReference type="EMBL" id="SFP96238.1"/>
    </source>
</evidence>
<feature type="domain" description="CobQ/CobB/MinD/ParA nucleotide binding" evidence="1">
    <location>
        <begin position="36"/>
        <end position="207"/>
    </location>
</feature>
<evidence type="ECO:0000259" key="1">
    <source>
        <dbReference type="Pfam" id="PF01656"/>
    </source>
</evidence>
<keyword evidence="3" id="KW-1185">Reference proteome</keyword>
<proteinExistence type="predicted"/>
<dbReference type="SUPFAM" id="SSF52540">
    <property type="entry name" value="P-loop containing nucleoside triphosphate hydrolases"/>
    <property type="match status" value="1"/>
</dbReference>
<dbReference type="AlphaFoldDB" id="A0A1I5UM06"/>
<dbReference type="OrthoDB" id="5333782at2"/>